<evidence type="ECO:0000259" key="1">
    <source>
        <dbReference type="Pfam" id="PF22322"/>
    </source>
</evidence>
<protein>
    <recommendedName>
        <fullName evidence="1">DUF6973 domain-containing protein</fullName>
    </recommendedName>
</protein>
<sequence length="112" mass="12801">MTKYYMRKNASWSLRDKIDGRVPGDVIYESTWSYLPGREDGPADAYRHLLLSAELTRIYGDSYARALLNFHEWDGNRLGQSSASYRMDQHNNELGIAIGKRLGNDPNANHLP</sequence>
<evidence type="ECO:0000313" key="2">
    <source>
        <dbReference type="EMBL" id="MCD8472348.1"/>
    </source>
</evidence>
<name>A0ABS8TT43_9GAMM</name>
<organism evidence="2 3">
    <name type="scientific">Xylella taiwanensis</name>
    <dbReference type="NCBI Taxonomy" id="1444770"/>
    <lineage>
        <taxon>Bacteria</taxon>
        <taxon>Pseudomonadati</taxon>
        <taxon>Pseudomonadota</taxon>
        <taxon>Gammaproteobacteria</taxon>
        <taxon>Lysobacterales</taxon>
        <taxon>Lysobacteraceae</taxon>
        <taxon>Xylella</taxon>
    </lineage>
</organism>
<feature type="domain" description="DUF6973" evidence="1">
    <location>
        <begin position="38"/>
        <end position="104"/>
    </location>
</feature>
<dbReference type="RefSeq" id="WP_152536630.1">
    <property type="nucleotide sequence ID" value="NZ_CP053627.1"/>
</dbReference>
<accession>A0ABS8TT43</accession>
<proteinExistence type="predicted"/>
<evidence type="ECO:0000313" key="3">
    <source>
        <dbReference type="Proteomes" id="UP001430701"/>
    </source>
</evidence>
<dbReference type="GeneID" id="68901364"/>
<keyword evidence="3" id="KW-1185">Reference proteome</keyword>
<dbReference type="Proteomes" id="UP001430701">
    <property type="component" value="Unassembled WGS sequence"/>
</dbReference>
<comment type="caution">
    <text evidence="2">The sequence shown here is derived from an EMBL/GenBank/DDBJ whole genome shotgun (WGS) entry which is preliminary data.</text>
</comment>
<dbReference type="InterPro" id="IPR054246">
    <property type="entry name" value="DUF6973"/>
</dbReference>
<dbReference type="Pfam" id="PF22322">
    <property type="entry name" value="DUF6973"/>
    <property type="match status" value="1"/>
</dbReference>
<reference evidence="2" key="1">
    <citation type="submission" date="2021-11" db="EMBL/GenBank/DDBJ databases">
        <title>Genome sequence of Xylella taiwanensis PLS432.</title>
        <authorList>
            <person name="Weng L.-W."/>
            <person name="Su C.-C."/>
            <person name="Tsai C.-W."/>
            <person name="Kuo C.-H."/>
        </authorList>
    </citation>
    <scope>NUCLEOTIDE SEQUENCE</scope>
    <source>
        <strain evidence="2">PLS432</strain>
    </source>
</reference>
<gene>
    <name evidence="2" type="ORF">LPH55_02385</name>
</gene>
<dbReference type="EMBL" id="JAJPPU010000001">
    <property type="protein sequence ID" value="MCD8472348.1"/>
    <property type="molecule type" value="Genomic_DNA"/>
</dbReference>